<reference evidence="5" key="1">
    <citation type="journal article" date="2015" name="Nat. Plants">
        <title>Genome expansion of Arabis alpina linked with retrotransposition and reduced symmetric DNA methylation.</title>
        <authorList>
            <person name="Willing E.M."/>
            <person name="Rawat V."/>
            <person name="Mandakova T."/>
            <person name="Maumus F."/>
            <person name="James G.V."/>
            <person name="Nordstroem K.J."/>
            <person name="Becker C."/>
            <person name="Warthmann N."/>
            <person name="Chica C."/>
            <person name="Szarzynska B."/>
            <person name="Zytnicki M."/>
            <person name="Albani M.C."/>
            <person name="Kiefer C."/>
            <person name="Bergonzi S."/>
            <person name="Castaings L."/>
            <person name="Mateos J.L."/>
            <person name="Berns M.C."/>
            <person name="Bujdoso N."/>
            <person name="Piofczyk T."/>
            <person name="de Lorenzo L."/>
            <person name="Barrero-Sicilia C."/>
            <person name="Mateos I."/>
            <person name="Piednoel M."/>
            <person name="Hagmann J."/>
            <person name="Chen-Min-Tao R."/>
            <person name="Iglesias-Fernandez R."/>
            <person name="Schuster S.C."/>
            <person name="Alonso-Blanco C."/>
            <person name="Roudier F."/>
            <person name="Carbonero P."/>
            <person name="Paz-Ares J."/>
            <person name="Davis S.J."/>
            <person name="Pecinka A."/>
            <person name="Quesneville H."/>
            <person name="Colot V."/>
            <person name="Lysak M.A."/>
            <person name="Weigel D."/>
            <person name="Coupland G."/>
            <person name="Schneeberger K."/>
        </authorList>
    </citation>
    <scope>NUCLEOTIDE SEQUENCE [LARGE SCALE GENOMIC DNA]</scope>
    <source>
        <strain evidence="5">cv. Pajares</strain>
    </source>
</reference>
<evidence type="ECO:0000313" key="4">
    <source>
        <dbReference type="EMBL" id="KFK36652.1"/>
    </source>
</evidence>
<dbReference type="PANTHER" id="PTHR33142">
    <property type="entry name" value="CYCLIN-DEPENDENT PROTEIN KINASE INHIBITOR SMR13"/>
    <property type="match status" value="1"/>
</dbReference>
<evidence type="ECO:0000256" key="1">
    <source>
        <dbReference type="ARBA" id="ARBA00023013"/>
    </source>
</evidence>
<dbReference type="OMA" id="ENRIPEM"/>
<evidence type="ECO:0000256" key="3">
    <source>
        <dbReference type="SAM" id="MobiDB-lite"/>
    </source>
</evidence>
<feature type="compositionally biased region" description="Acidic residues" evidence="3">
    <location>
        <begin position="56"/>
        <end position="69"/>
    </location>
</feature>
<dbReference type="InterPro" id="IPR040389">
    <property type="entry name" value="SMR"/>
</dbReference>
<accession>A0A087H3F0</accession>
<feature type="compositionally biased region" description="Basic and acidic residues" evidence="3">
    <location>
        <begin position="76"/>
        <end position="89"/>
    </location>
</feature>
<sequence length="141" mass="16734">MSETLGDVLERSREDDLGSEESRNDESVEIKREEEEEVSDNKLVFEICRKRKRSDDEQEEEDHVEEEENDGFKTPTRPENRIPEMKECPWAPKRPEYSEMFRGKTTRPSCRRRLSFSPEDSVVNSFISDLQWRTTTTTIKK</sequence>
<feature type="region of interest" description="Disordered" evidence="3">
    <location>
        <begin position="1"/>
        <end position="89"/>
    </location>
</feature>
<organism evidence="4 5">
    <name type="scientific">Arabis alpina</name>
    <name type="common">Alpine rock-cress</name>
    <dbReference type="NCBI Taxonomy" id="50452"/>
    <lineage>
        <taxon>Eukaryota</taxon>
        <taxon>Viridiplantae</taxon>
        <taxon>Streptophyta</taxon>
        <taxon>Embryophyta</taxon>
        <taxon>Tracheophyta</taxon>
        <taxon>Spermatophyta</taxon>
        <taxon>Magnoliopsida</taxon>
        <taxon>eudicotyledons</taxon>
        <taxon>Gunneridae</taxon>
        <taxon>Pentapetalae</taxon>
        <taxon>rosids</taxon>
        <taxon>malvids</taxon>
        <taxon>Brassicales</taxon>
        <taxon>Brassicaceae</taxon>
        <taxon>Arabideae</taxon>
        <taxon>Arabis</taxon>
    </lineage>
</organism>
<keyword evidence="1" id="KW-0649">Protein kinase inhibitor</keyword>
<dbReference type="AlphaFoldDB" id="A0A087H3F0"/>
<dbReference type="OrthoDB" id="662905at2759"/>
<proteinExistence type="predicted"/>
<dbReference type="PANTHER" id="PTHR33142:SF111">
    <property type="entry name" value="CYCLIN-DEPENDENT PROTEIN KINASE INHIBITOR SMR12"/>
    <property type="match status" value="1"/>
</dbReference>
<keyword evidence="5" id="KW-1185">Reference proteome</keyword>
<protein>
    <submittedName>
        <fullName evidence="4">Uncharacterized protein</fullName>
    </submittedName>
</protein>
<dbReference type="GO" id="GO:0032875">
    <property type="term" value="P:regulation of DNA endoreduplication"/>
    <property type="evidence" value="ECO:0007669"/>
    <property type="project" value="InterPro"/>
</dbReference>
<name>A0A087H3F0_ARAAL</name>
<feature type="compositionally biased region" description="Basic and acidic residues" evidence="3">
    <location>
        <begin position="8"/>
        <end position="33"/>
    </location>
</feature>
<dbReference type="GO" id="GO:0004860">
    <property type="term" value="F:protein kinase inhibitor activity"/>
    <property type="evidence" value="ECO:0007669"/>
    <property type="project" value="UniProtKB-KW"/>
</dbReference>
<evidence type="ECO:0000256" key="2">
    <source>
        <dbReference type="ARBA" id="ARBA00023306"/>
    </source>
</evidence>
<evidence type="ECO:0000313" key="5">
    <source>
        <dbReference type="Proteomes" id="UP000029120"/>
    </source>
</evidence>
<gene>
    <name evidence="4" type="ordered locus">AALP_Aa4g152600</name>
</gene>
<keyword evidence="2" id="KW-0131">Cell cycle</keyword>
<dbReference type="EMBL" id="CM002872">
    <property type="protein sequence ID" value="KFK36652.1"/>
    <property type="molecule type" value="Genomic_DNA"/>
</dbReference>
<dbReference type="Proteomes" id="UP000029120">
    <property type="component" value="Chromosome 4"/>
</dbReference>
<dbReference type="Gramene" id="KFK36652">
    <property type="protein sequence ID" value="KFK36652"/>
    <property type="gene ID" value="AALP_AA4G152600"/>
</dbReference>